<proteinExistence type="predicted"/>
<name>A0ABV0TIV9_9TELE</name>
<keyword evidence="3" id="KW-1185">Reference proteome</keyword>
<organism evidence="2 3">
    <name type="scientific">Ilyodon furcidens</name>
    <name type="common">goldbreast splitfin</name>
    <dbReference type="NCBI Taxonomy" id="33524"/>
    <lineage>
        <taxon>Eukaryota</taxon>
        <taxon>Metazoa</taxon>
        <taxon>Chordata</taxon>
        <taxon>Craniata</taxon>
        <taxon>Vertebrata</taxon>
        <taxon>Euteleostomi</taxon>
        <taxon>Actinopterygii</taxon>
        <taxon>Neopterygii</taxon>
        <taxon>Teleostei</taxon>
        <taxon>Neoteleostei</taxon>
        <taxon>Acanthomorphata</taxon>
        <taxon>Ovalentaria</taxon>
        <taxon>Atherinomorphae</taxon>
        <taxon>Cyprinodontiformes</taxon>
        <taxon>Goodeidae</taxon>
        <taxon>Ilyodon</taxon>
    </lineage>
</organism>
<evidence type="ECO:0000313" key="2">
    <source>
        <dbReference type="EMBL" id="MEQ2232818.1"/>
    </source>
</evidence>
<evidence type="ECO:0000313" key="3">
    <source>
        <dbReference type="Proteomes" id="UP001482620"/>
    </source>
</evidence>
<gene>
    <name evidence="2" type="ORF">ILYODFUR_015366</name>
</gene>
<comment type="caution">
    <text evidence="2">The sequence shown here is derived from an EMBL/GenBank/DDBJ whole genome shotgun (WGS) entry which is preliminary data.</text>
</comment>
<dbReference type="EMBL" id="JAHRIQ010036100">
    <property type="protein sequence ID" value="MEQ2232818.1"/>
    <property type="molecule type" value="Genomic_DNA"/>
</dbReference>
<feature type="region of interest" description="Disordered" evidence="1">
    <location>
        <begin position="1"/>
        <end position="39"/>
    </location>
</feature>
<dbReference type="Proteomes" id="UP001482620">
    <property type="component" value="Unassembled WGS sequence"/>
</dbReference>
<sequence>MPGAVPARSRSNTLPYKDSAFTQLSPRSPDCSTHNLPQDTNTHTMFSLTFIELPRHWQKVGKKEDGLRKTDLVHLGNLKDYLRLKGEKSSAKGVTAKGCKIE</sequence>
<reference evidence="2 3" key="1">
    <citation type="submission" date="2021-06" db="EMBL/GenBank/DDBJ databases">
        <authorList>
            <person name="Palmer J.M."/>
        </authorList>
    </citation>
    <scope>NUCLEOTIDE SEQUENCE [LARGE SCALE GENOMIC DNA]</scope>
    <source>
        <strain evidence="3">if_2019</strain>
        <tissue evidence="2">Muscle</tissue>
    </source>
</reference>
<evidence type="ECO:0000256" key="1">
    <source>
        <dbReference type="SAM" id="MobiDB-lite"/>
    </source>
</evidence>
<protein>
    <submittedName>
        <fullName evidence="2">Uncharacterized protein</fullName>
    </submittedName>
</protein>
<accession>A0ABV0TIV9</accession>
<feature type="compositionally biased region" description="Polar residues" evidence="1">
    <location>
        <begin position="9"/>
        <end position="39"/>
    </location>
</feature>